<sequence>MAANYEKVTDILAKAPDKRNDFELSNLVGWFKQKCNLFQKLRSDMLVDVLKNCQFVSKKKDEVIIKQGELGDCMYILIRGRVTIYIQYQNQAGNDGEEKSNSQPSNASENIRQQLGTLVTHLDQGATFGEMALISEDCIRTASIIITEPADLIVVDRELYNRSVKEVLHKEFEDKRNFIANNPLFNNWPPKYKKHLSMALQKEVLPYDFVLSKQGDKVEAIYFILSGEVKQTVEPVQHKSQFPKLPLDDDEITTLNKNKDDEDAIEDLIRTMSGSIASVNCQSGFRKRKPSKKQTQEVCLLGVNQTVGDVEVLLDLPTFVQTSITTQRSEVLVLEMRHFERLLTKRNPKTIDIMRQDLQWKLVSRMSKYLLRHVPLFRVIISKAEEYNRIKAEKMEARHSNREEKIKAAPAGVNFDSFIPPRGPVIDLYGPGTVFHRIRQKENARLLRESRRRTTTSNSISGNQMQNNMMINSSSPTTSQAPQFVDHYTSDPVLSNLENRIGAWMKNENSNVKGNMRVIRLQRSQAQMSPNTTTNPNATVVIRTPYRDNPTTLSPTASTEDVFQGQSWVSAGKLCKTIVYVLVGL</sequence>
<dbReference type="EMBL" id="CAJFCJ010000007">
    <property type="protein sequence ID" value="CAD5116935.1"/>
    <property type="molecule type" value="Genomic_DNA"/>
</dbReference>
<feature type="region of interest" description="Disordered" evidence="4">
    <location>
        <begin position="448"/>
        <end position="467"/>
    </location>
</feature>
<comment type="similarity">
    <text evidence="1">Belongs to the cAMP-dependent kinase regulatory chain family.</text>
</comment>
<keyword evidence="7" id="KW-1185">Reference proteome</keyword>
<dbReference type="GO" id="GO:0034236">
    <property type="term" value="F:protein kinase A catalytic subunit binding"/>
    <property type="evidence" value="ECO:0007669"/>
    <property type="project" value="TreeGrafter"/>
</dbReference>
<dbReference type="CDD" id="cd00038">
    <property type="entry name" value="CAP_ED"/>
    <property type="match status" value="1"/>
</dbReference>
<evidence type="ECO:0000256" key="4">
    <source>
        <dbReference type="SAM" id="MobiDB-lite"/>
    </source>
</evidence>
<dbReference type="InterPro" id="IPR018488">
    <property type="entry name" value="cNMP-bd_CS"/>
</dbReference>
<dbReference type="GO" id="GO:0005952">
    <property type="term" value="C:cAMP-dependent protein kinase complex"/>
    <property type="evidence" value="ECO:0007669"/>
    <property type="project" value="InterPro"/>
</dbReference>
<dbReference type="AlphaFoldDB" id="A0A7I8VMG7"/>
<evidence type="ECO:0000256" key="1">
    <source>
        <dbReference type="ARBA" id="ARBA00005753"/>
    </source>
</evidence>
<dbReference type="GO" id="GO:0005829">
    <property type="term" value="C:cytosol"/>
    <property type="evidence" value="ECO:0007669"/>
    <property type="project" value="TreeGrafter"/>
</dbReference>
<accession>A0A7I8VMG7</accession>
<feature type="domain" description="Cyclic nucleotide-binding" evidence="5">
    <location>
        <begin position="37"/>
        <end position="162"/>
    </location>
</feature>
<proteinExistence type="inferred from homology"/>
<dbReference type="PANTHER" id="PTHR11635:SF152">
    <property type="entry name" value="CAMP-DEPENDENT PROTEIN KINASE TYPE I REGULATORY SUBUNIT-RELATED"/>
    <property type="match status" value="1"/>
</dbReference>
<dbReference type="PROSITE" id="PS50042">
    <property type="entry name" value="CNMP_BINDING_3"/>
    <property type="match status" value="2"/>
</dbReference>
<keyword evidence="2" id="KW-0116">cAMP-binding</keyword>
<feature type="compositionally biased region" description="Low complexity" evidence="4">
    <location>
        <begin position="455"/>
        <end position="467"/>
    </location>
</feature>
<organism evidence="6 7">
    <name type="scientific">Dimorphilus gyrociliatus</name>
    <dbReference type="NCBI Taxonomy" id="2664684"/>
    <lineage>
        <taxon>Eukaryota</taxon>
        <taxon>Metazoa</taxon>
        <taxon>Spiralia</taxon>
        <taxon>Lophotrochozoa</taxon>
        <taxon>Annelida</taxon>
        <taxon>Polychaeta</taxon>
        <taxon>Polychaeta incertae sedis</taxon>
        <taxon>Dinophilidae</taxon>
        <taxon>Dimorphilus</taxon>
    </lineage>
</organism>
<dbReference type="Proteomes" id="UP000549394">
    <property type="component" value="Unassembled WGS sequence"/>
</dbReference>
<evidence type="ECO:0000256" key="3">
    <source>
        <dbReference type="ARBA" id="ARBA00023149"/>
    </source>
</evidence>
<dbReference type="InterPro" id="IPR018490">
    <property type="entry name" value="cNMP-bd_dom_sf"/>
</dbReference>
<dbReference type="InterPro" id="IPR014710">
    <property type="entry name" value="RmlC-like_jellyroll"/>
</dbReference>
<keyword evidence="3" id="KW-0114">cAMP</keyword>
<evidence type="ECO:0000313" key="6">
    <source>
        <dbReference type="EMBL" id="CAD5116935.1"/>
    </source>
</evidence>
<comment type="caution">
    <text evidence="6">The sequence shown here is derived from an EMBL/GenBank/DDBJ whole genome shotgun (WGS) entry which is preliminary data.</text>
</comment>
<dbReference type="SUPFAM" id="SSF51206">
    <property type="entry name" value="cAMP-binding domain-like"/>
    <property type="match status" value="2"/>
</dbReference>
<dbReference type="OrthoDB" id="2021138at2759"/>
<dbReference type="PROSITE" id="PS00888">
    <property type="entry name" value="CNMP_BINDING_1"/>
    <property type="match status" value="1"/>
</dbReference>
<gene>
    <name evidence="6" type="ORF">DGYR_LOCUS5514</name>
</gene>
<dbReference type="GO" id="GO:0030552">
    <property type="term" value="F:cAMP binding"/>
    <property type="evidence" value="ECO:0007669"/>
    <property type="project" value="UniProtKB-KW"/>
</dbReference>
<name>A0A7I8VMG7_9ANNE</name>
<dbReference type="InterPro" id="IPR050503">
    <property type="entry name" value="cAMP-dep_PK_reg_su-like"/>
</dbReference>
<protein>
    <submittedName>
        <fullName evidence="6">DgyrCDS5775</fullName>
    </submittedName>
</protein>
<evidence type="ECO:0000256" key="2">
    <source>
        <dbReference type="ARBA" id="ARBA00022566"/>
    </source>
</evidence>
<evidence type="ECO:0000259" key="5">
    <source>
        <dbReference type="PROSITE" id="PS50042"/>
    </source>
</evidence>
<dbReference type="Gene3D" id="2.60.120.10">
    <property type="entry name" value="Jelly Rolls"/>
    <property type="match status" value="2"/>
</dbReference>
<reference evidence="6 7" key="1">
    <citation type="submission" date="2020-08" db="EMBL/GenBank/DDBJ databases">
        <authorList>
            <person name="Hejnol A."/>
        </authorList>
    </citation>
    <scope>NUCLEOTIDE SEQUENCE [LARGE SCALE GENOMIC DNA]</scope>
</reference>
<keyword evidence="2" id="KW-0547">Nucleotide-binding</keyword>
<evidence type="ECO:0000313" key="7">
    <source>
        <dbReference type="Proteomes" id="UP000549394"/>
    </source>
</evidence>
<feature type="domain" description="Cyclic nucleotide-binding" evidence="5">
    <location>
        <begin position="184"/>
        <end position="230"/>
    </location>
</feature>
<dbReference type="PANTHER" id="PTHR11635">
    <property type="entry name" value="CAMP-DEPENDENT PROTEIN KINASE REGULATORY CHAIN"/>
    <property type="match status" value="1"/>
</dbReference>
<dbReference type="GO" id="GO:0004862">
    <property type="term" value="F:cAMP-dependent protein kinase inhibitor activity"/>
    <property type="evidence" value="ECO:0007669"/>
    <property type="project" value="TreeGrafter"/>
</dbReference>
<dbReference type="SMART" id="SM00100">
    <property type="entry name" value="cNMP"/>
    <property type="match status" value="2"/>
</dbReference>
<dbReference type="InterPro" id="IPR000595">
    <property type="entry name" value="cNMP-bd_dom"/>
</dbReference>